<dbReference type="AlphaFoldDB" id="A0A0D2JVE8"/>
<reference evidence="2 3" key="1">
    <citation type="journal article" date="2013" name="BMC Genomics">
        <title>Reconstruction of the lipid metabolism for the microalga Monoraphidium neglectum from its genome sequence reveals characteristics suitable for biofuel production.</title>
        <authorList>
            <person name="Bogen C."/>
            <person name="Al-Dilaimi A."/>
            <person name="Albersmeier A."/>
            <person name="Wichmann J."/>
            <person name="Grundmann M."/>
            <person name="Rupp O."/>
            <person name="Lauersen K.J."/>
            <person name="Blifernez-Klassen O."/>
            <person name="Kalinowski J."/>
            <person name="Goesmann A."/>
            <person name="Mussgnug J.H."/>
            <person name="Kruse O."/>
        </authorList>
    </citation>
    <scope>NUCLEOTIDE SEQUENCE [LARGE SCALE GENOMIC DNA]</scope>
    <source>
        <strain evidence="2 3">SAG 48.87</strain>
    </source>
</reference>
<keyword evidence="3" id="KW-1185">Reference proteome</keyword>
<feature type="compositionally biased region" description="Low complexity" evidence="1">
    <location>
        <begin position="38"/>
        <end position="55"/>
    </location>
</feature>
<evidence type="ECO:0000313" key="3">
    <source>
        <dbReference type="Proteomes" id="UP000054498"/>
    </source>
</evidence>
<dbReference type="EMBL" id="KK100979">
    <property type="protein sequence ID" value="KIZ02773.1"/>
    <property type="molecule type" value="Genomic_DNA"/>
</dbReference>
<protein>
    <submittedName>
        <fullName evidence="2">Uncharacterized protein</fullName>
    </submittedName>
</protein>
<name>A0A0D2JVE8_9CHLO</name>
<feature type="region of interest" description="Disordered" evidence="1">
    <location>
        <begin position="1"/>
        <end position="72"/>
    </location>
</feature>
<dbReference type="OrthoDB" id="10556410at2759"/>
<organism evidence="2 3">
    <name type="scientific">Monoraphidium neglectum</name>
    <dbReference type="NCBI Taxonomy" id="145388"/>
    <lineage>
        <taxon>Eukaryota</taxon>
        <taxon>Viridiplantae</taxon>
        <taxon>Chlorophyta</taxon>
        <taxon>core chlorophytes</taxon>
        <taxon>Chlorophyceae</taxon>
        <taxon>CS clade</taxon>
        <taxon>Sphaeropleales</taxon>
        <taxon>Selenastraceae</taxon>
        <taxon>Monoraphidium</taxon>
    </lineage>
</organism>
<feature type="compositionally biased region" description="Basic and acidic residues" evidence="1">
    <location>
        <begin position="59"/>
        <end position="71"/>
    </location>
</feature>
<proteinExistence type="predicted"/>
<evidence type="ECO:0000313" key="2">
    <source>
        <dbReference type="EMBL" id="KIZ02773.1"/>
    </source>
</evidence>
<gene>
    <name evidence="2" type="ORF">MNEG_5187</name>
</gene>
<accession>A0A0D2JVE8</accession>
<dbReference type="RefSeq" id="XP_013901792.1">
    <property type="nucleotide sequence ID" value="XM_014046338.1"/>
</dbReference>
<evidence type="ECO:0000256" key="1">
    <source>
        <dbReference type="SAM" id="MobiDB-lite"/>
    </source>
</evidence>
<dbReference type="KEGG" id="mng:MNEG_5187"/>
<dbReference type="GeneID" id="25738064"/>
<sequence>MRADARVARARGHVAHAGTGKTMSGRSDGGGLPPVPPAEQQQVQQTKPQQPSQMQRPRKQTDGKGGWDDLLSRMTPQQEGDAADITLMCLSTAALVALSMQMYRAYLLATMYAAERF</sequence>
<dbReference type="Proteomes" id="UP000054498">
    <property type="component" value="Unassembled WGS sequence"/>
</dbReference>